<feature type="transmembrane region" description="Helical" evidence="11">
    <location>
        <begin position="21"/>
        <end position="41"/>
    </location>
</feature>
<evidence type="ECO:0000313" key="14">
    <source>
        <dbReference type="Proteomes" id="UP001595681"/>
    </source>
</evidence>
<feature type="domain" description="PpiC" evidence="12">
    <location>
        <begin position="123"/>
        <end position="228"/>
    </location>
</feature>
<evidence type="ECO:0000256" key="1">
    <source>
        <dbReference type="ARBA" id="ARBA00000971"/>
    </source>
</evidence>
<comment type="caution">
    <text evidence="13">The sequence shown here is derived from an EMBL/GenBank/DDBJ whole genome shotgun (WGS) entry which is preliminary data.</text>
</comment>
<evidence type="ECO:0000256" key="6">
    <source>
        <dbReference type="ARBA" id="ARBA00023110"/>
    </source>
</evidence>
<keyword evidence="6 10" id="KW-0697">Rotamase</keyword>
<comment type="similarity">
    <text evidence="2">Belongs to the PpiC/parvulin rotamase family.</text>
</comment>
<dbReference type="GO" id="GO:0016853">
    <property type="term" value="F:isomerase activity"/>
    <property type="evidence" value="ECO:0007669"/>
    <property type="project" value="UniProtKB-KW"/>
</dbReference>
<keyword evidence="11" id="KW-1133">Transmembrane helix</keyword>
<evidence type="ECO:0000256" key="11">
    <source>
        <dbReference type="SAM" id="Phobius"/>
    </source>
</evidence>
<keyword evidence="5" id="KW-0732">Signal</keyword>
<proteinExistence type="inferred from homology"/>
<evidence type="ECO:0000256" key="10">
    <source>
        <dbReference type="PROSITE-ProRule" id="PRU00278"/>
    </source>
</evidence>
<evidence type="ECO:0000256" key="2">
    <source>
        <dbReference type="ARBA" id="ARBA00007656"/>
    </source>
</evidence>
<dbReference type="Pfam" id="PF13145">
    <property type="entry name" value="Rotamase_2"/>
    <property type="match status" value="1"/>
</dbReference>
<evidence type="ECO:0000256" key="4">
    <source>
        <dbReference type="ARBA" id="ARBA00018370"/>
    </source>
</evidence>
<evidence type="ECO:0000256" key="5">
    <source>
        <dbReference type="ARBA" id="ARBA00022729"/>
    </source>
</evidence>
<gene>
    <name evidence="13" type="ORF">ACFOKF_13705</name>
</gene>
<dbReference type="InterPro" id="IPR046357">
    <property type="entry name" value="PPIase_dom_sf"/>
</dbReference>
<keyword evidence="7 10" id="KW-0413">Isomerase</keyword>
<keyword evidence="11" id="KW-0812">Transmembrane</keyword>
<evidence type="ECO:0000256" key="3">
    <source>
        <dbReference type="ARBA" id="ARBA00013194"/>
    </source>
</evidence>
<evidence type="ECO:0000313" key="13">
    <source>
        <dbReference type="EMBL" id="MFC3442226.1"/>
    </source>
</evidence>
<dbReference type="PROSITE" id="PS50198">
    <property type="entry name" value="PPIC_PPIASE_2"/>
    <property type="match status" value="1"/>
</dbReference>
<comment type="catalytic activity">
    <reaction evidence="1">
        <text>[protein]-peptidylproline (omega=180) = [protein]-peptidylproline (omega=0)</text>
        <dbReference type="Rhea" id="RHEA:16237"/>
        <dbReference type="Rhea" id="RHEA-COMP:10747"/>
        <dbReference type="Rhea" id="RHEA-COMP:10748"/>
        <dbReference type="ChEBI" id="CHEBI:83833"/>
        <dbReference type="ChEBI" id="CHEBI:83834"/>
        <dbReference type="EC" id="5.2.1.8"/>
    </reaction>
</comment>
<keyword evidence="11" id="KW-0472">Membrane</keyword>
<dbReference type="EC" id="5.2.1.8" evidence="3"/>
<dbReference type="InterPro" id="IPR050245">
    <property type="entry name" value="PrsA_foldase"/>
</dbReference>
<evidence type="ECO:0000256" key="8">
    <source>
        <dbReference type="ARBA" id="ARBA00030642"/>
    </source>
</evidence>
<evidence type="ECO:0000259" key="12">
    <source>
        <dbReference type="PROSITE" id="PS50198"/>
    </source>
</evidence>
<dbReference type="PANTHER" id="PTHR47245:SF1">
    <property type="entry name" value="FOLDASE PROTEIN PRSA"/>
    <property type="match status" value="1"/>
</dbReference>
<dbReference type="EMBL" id="JBHRVU010000004">
    <property type="protein sequence ID" value="MFC3442226.1"/>
    <property type="molecule type" value="Genomic_DNA"/>
</dbReference>
<accession>A0ABV7NJ71</accession>
<reference evidence="14" key="1">
    <citation type="journal article" date="2019" name="Int. J. Syst. Evol. Microbiol.">
        <title>The Global Catalogue of Microorganisms (GCM) 10K type strain sequencing project: providing services to taxonomists for standard genome sequencing and annotation.</title>
        <authorList>
            <consortium name="The Broad Institute Genomics Platform"/>
            <consortium name="The Broad Institute Genome Sequencing Center for Infectious Disease"/>
            <person name="Wu L."/>
            <person name="Ma J."/>
        </authorList>
    </citation>
    <scope>NUCLEOTIDE SEQUENCE [LARGE SCALE GENOMIC DNA]</scope>
    <source>
        <strain evidence="14">CCM 7491</strain>
    </source>
</reference>
<evidence type="ECO:0000256" key="9">
    <source>
        <dbReference type="ARBA" id="ARBA00031484"/>
    </source>
</evidence>
<dbReference type="PANTHER" id="PTHR47245">
    <property type="entry name" value="PEPTIDYLPROLYL ISOMERASE"/>
    <property type="match status" value="1"/>
</dbReference>
<dbReference type="RefSeq" id="WP_380796281.1">
    <property type="nucleotide sequence ID" value="NZ_JBHRVU010000004.1"/>
</dbReference>
<dbReference type="InterPro" id="IPR000297">
    <property type="entry name" value="PPIase_PpiC"/>
</dbReference>
<evidence type="ECO:0000256" key="7">
    <source>
        <dbReference type="ARBA" id="ARBA00023235"/>
    </source>
</evidence>
<keyword evidence="14" id="KW-1185">Reference proteome</keyword>
<organism evidence="13 14">
    <name type="scientific">Sphingobium rhizovicinum</name>
    <dbReference type="NCBI Taxonomy" id="432308"/>
    <lineage>
        <taxon>Bacteria</taxon>
        <taxon>Pseudomonadati</taxon>
        <taxon>Pseudomonadota</taxon>
        <taxon>Alphaproteobacteria</taxon>
        <taxon>Sphingomonadales</taxon>
        <taxon>Sphingomonadaceae</taxon>
        <taxon>Sphingobium</taxon>
    </lineage>
</organism>
<dbReference type="Gene3D" id="3.10.50.40">
    <property type="match status" value="1"/>
</dbReference>
<name>A0ABV7NJ71_9SPHN</name>
<sequence length="274" mass="31011">MRRVMTSLRGLLPSLRGWADRDPFIVFLCVAGVIFALYWAVSARHQEIDVPLSVQKSLSDDYEMMAGKKPDAQAKAKLIHDYVADELLFREAVERGMHMTDKTTKQRLIDRVRFMIAGAPADPSEDQLMGYYASHRDLYRAEPRLSVDHVFFEQKPGDAPALLATLQSGGSVKGDDFWMGHDLKDYGESMLRGMFGQPFLDTLKKTPAGQWIGPLQSTRGWHFARVRDRGPSAMLPYTDVRDQVKQDYLAAQTGALVEQEVQKLEAGYRIKVEQ</sequence>
<protein>
    <recommendedName>
        <fullName evidence="4">Parvulin-like PPIase</fullName>
        <ecNumber evidence="3">5.2.1.8</ecNumber>
    </recommendedName>
    <alternativeName>
        <fullName evidence="8">Peptidyl-prolyl cis-trans isomerase plp</fullName>
    </alternativeName>
    <alternativeName>
        <fullName evidence="9">Rotamase plp</fullName>
    </alternativeName>
</protein>
<dbReference type="Proteomes" id="UP001595681">
    <property type="component" value="Unassembled WGS sequence"/>
</dbReference>